<dbReference type="PROSITE" id="PS50141">
    <property type="entry name" value="A_DEAMIN_EDITASE"/>
    <property type="match status" value="1"/>
</dbReference>
<dbReference type="SMART" id="SM00552">
    <property type="entry name" value="ADEAMc"/>
    <property type="match status" value="1"/>
</dbReference>
<evidence type="ECO:0000259" key="13">
    <source>
        <dbReference type="PROSITE" id="PS50141"/>
    </source>
</evidence>
<dbReference type="EMBL" id="CP001577">
    <property type="protein sequence ID" value="ACO70363.1"/>
    <property type="molecule type" value="Genomic_DNA"/>
</dbReference>
<evidence type="ECO:0000256" key="10">
    <source>
        <dbReference type="ARBA" id="ARBA00041760"/>
    </source>
</evidence>
<keyword evidence="2" id="KW-0479">Metal-binding</keyword>
<dbReference type="PANTHER" id="PTHR46516">
    <property type="entry name" value="TRNA-SPECIFIC ADENOSINE DEAMINASE 1"/>
    <property type="match status" value="1"/>
</dbReference>
<dbReference type="OMA" id="IDARWWE"/>
<dbReference type="Pfam" id="PF02137">
    <property type="entry name" value="A_deamin"/>
    <property type="match status" value="1"/>
</dbReference>
<dbReference type="GO" id="GO:0043829">
    <property type="term" value="F:tRNA-specific adenosine-37 deaminase activity"/>
    <property type="evidence" value="ECO:0007669"/>
    <property type="project" value="UniProtKB-EC"/>
</dbReference>
<keyword evidence="15" id="KW-1185">Reference proteome</keyword>
<accession>C1FJK4</accession>
<evidence type="ECO:0000256" key="1">
    <source>
        <dbReference type="ARBA" id="ARBA00022694"/>
    </source>
</evidence>
<dbReference type="GeneID" id="8248241"/>
<dbReference type="OrthoDB" id="10268011at2759"/>
<dbReference type="GO" id="GO:0046872">
    <property type="term" value="F:metal ion binding"/>
    <property type="evidence" value="ECO:0007669"/>
    <property type="project" value="UniProtKB-KW"/>
</dbReference>
<proteinExistence type="inferred from homology"/>
<dbReference type="PANTHER" id="PTHR46516:SF1">
    <property type="entry name" value="TRNA-SPECIFIC ADENOSINE DEAMINASE 1"/>
    <property type="match status" value="1"/>
</dbReference>
<evidence type="ECO:0000256" key="12">
    <source>
        <dbReference type="SAM" id="MobiDB-lite"/>
    </source>
</evidence>
<dbReference type="Proteomes" id="UP000002009">
    <property type="component" value="Chromosome 12"/>
</dbReference>
<sequence length="591" mass="61930">MAWAARGGEPSSLPAAVADAVLSKYASLPKNGKPQAHEYTSLAGFALTDDLTPDAPPVVVALGTGTKCLGADRRCSEGLALADSHAEILARRALVLYMYDEIDRLVAAGRTRALENPRVSIFRPIQRAEKTIVGGAIARDRPQPWCSLRPGVRVHMYVSQSPCGDASVFRAQTSADATNGLTDKPWVNHSSMGQPWVNKRAKTAANLGAGSTGAKLLTGAPGAVTDAEFGAGAQRLGAARLKPGRGAQTSCMSCSDKMCKWNALGLQGELLSSVVESPVRISSVVVAAPEGGVEGGAEEGADKNDHAPHVAALRRAIHDRIARPYGAGYEWYTSISRFGKSVDGNLVALPPPAVASCRPPPPNLSSASGLRRGWVACGTSINWIAGGGTSGGGGTTEVTLGATGRKAGFSKKNARSPKSASRLCAASIAARFVSLAPKFAIDLRVDAGPGGDGRRLRYADLKVSDRDAWTERLSGSCLDVVERTEAYRRRRDVLIRPRDLLREGDDGTARCDSTAASSLVAASRHHLAPPGPDHPMFDTPLRDWVKKRGAPGGSMRADSPGASSFAVHGATPGAIDARWWEPEDDGDDGNG</sequence>
<organism evidence="14 15">
    <name type="scientific">Micromonas commoda (strain RCC299 / NOUM17 / CCMP2709)</name>
    <name type="common">Picoplanktonic green alga</name>
    <dbReference type="NCBI Taxonomy" id="296587"/>
    <lineage>
        <taxon>Eukaryota</taxon>
        <taxon>Viridiplantae</taxon>
        <taxon>Chlorophyta</taxon>
        <taxon>Mamiellophyceae</taxon>
        <taxon>Mamiellales</taxon>
        <taxon>Mamiellaceae</taxon>
        <taxon>Micromonas</taxon>
    </lineage>
</organism>
<dbReference type="EC" id="3.5.4.34" evidence="8"/>
<gene>
    <name evidence="14" type="ORF">MICPUN_62956</name>
</gene>
<dbReference type="eggNOG" id="KOG2777">
    <property type="taxonomic scope" value="Eukaryota"/>
</dbReference>
<keyword evidence="3" id="KW-0378">Hydrolase</keyword>
<evidence type="ECO:0000256" key="6">
    <source>
        <dbReference type="ARBA" id="ARBA00037784"/>
    </source>
</evidence>
<reference evidence="14 15" key="1">
    <citation type="journal article" date="2009" name="Science">
        <title>Green evolution and dynamic adaptations revealed by genomes of the marine picoeukaryotes Micromonas.</title>
        <authorList>
            <person name="Worden A.Z."/>
            <person name="Lee J.H."/>
            <person name="Mock T."/>
            <person name="Rouze P."/>
            <person name="Simmons M.P."/>
            <person name="Aerts A.L."/>
            <person name="Allen A.E."/>
            <person name="Cuvelier M.L."/>
            <person name="Derelle E."/>
            <person name="Everett M.V."/>
            <person name="Foulon E."/>
            <person name="Grimwood J."/>
            <person name="Gundlach H."/>
            <person name="Henrissat B."/>
            <person name="Napoli C."/>
            <person name="McDonald S.M."/>
            <person name="Parker M.S."/>
            <person name="Rombauts S."/>
            <person name="Salamov A."/>
            <person name="Von Dassow P."/>
            <person name="Badger J.H."/>
            <person name="Coutinho P.M."/>
            <person name="Demir E."/>
            <person name="Dubchak I."/>
            <person name="Gentemann C."/>
            <person name="Eikrem W."/>
            <person name="Gready J.E."/>
            <person name="John U."/>
            <person name="Lanier W."/>
            <person name="Lindquist E.A."/>
            <person name="Lucas S."/>
            <person name="Mayer K.F."/>
            <person name="Moreau H."/>
            <person name="Not F."/>
            <person name="Otillar R."/>
            <person name="Panaud O."/>
            <person name="Pangilinan J."/>
            <person name="Paulsen I."/>
            <person name="Piegu B."/>
            <person name="Poliakov A."/>
            <person name="Robbens S."/>
            <person name="Schmutz J."/>
            <person name="Toulza E."/>
            <person name="Wyss T."/>
            <person name="Zelensky A."/>
            <person name="Zhou K."/>
            <person name="Armbrust E.V."/>
            <person name="Bhattacharya D."/>
            <person name="Goodenough U.W."/>
            <person name="Van de Peer Y."/>
            <person name="Grigoriev I.V."/>
        </authorList>
    </citation>
    <scope>NUCLEOTIDE SEQUENCE [LARGE SCALE GENOMIC DNA]</scope>
    <source>
        <strain evidence="15">RCC299 / NOUM17</strain>
    </source>
</reference>
<dbReference type="InParanoid" id="C1FJK4"/>
<evidence type="ECO:0000256" key="7">
    <source>
        <dbReference type="ARBA" id="ARBA00038326"/>
    </source>
</evidence>
<dbReference type="GO" id="GO:0008033">
    <property type="term" value="P:tRNA processing"/>
    <property type="evidence" value="ECO:0007669"/>
    <property type="project" value="UniProtKB-KW"/>
</dbReference>
<comment type="catalytic activity">
    <reaction evidence="11">
        <text>adenosine(37) in tRNA(Ala) + H2O + H(+) = inosine(37) in tRNA(Ala) + NH4(+)</text>
        <dbReference type="Rhea" id="RHEA:50968"/>
        <dbReference type="Rhea" id="RHEA-COMP:12855"/>
        <dbReference type="Rhea" id="RHEA-COMP:12856"/>
        <dbReference type="ChEBI" id="CHEBI:15377"/>
        <dbReference type="ChEBI" id="CHEBI:15378"/>
        <dbReference type="ChEBI" id="CHEBI:28938"/>
        <dbReference type="ChEBI" id="CHEBI:74411"/>
        <dbReference type="ChEBI" id="CHEBI:82852"/>
        <dbReference type="EC" id="3.5.4.34"/>
    </reaction>
</comment>
<dbReference type="RefSeq" id="XP_002509105.1">
    <property type="nucleotide sequence ID" value="XM_002509059.1"/>
</dbReference>
<evidence type="ECO:0000313" key="15">
    <source>
        <dbReference type="Proteomes" id="UP000002009"/>
    </source>
</evidence>
<feature type="compositionally biased region" description="Acidic residues" evidence="12">
    <location>
        <begin position="582"/>
        <end position="591"/>
    </location>
</feature>
<comment type="similarity">
    <text evidence="7">Belongs to the ADAT1 family.</text>
</comment>
<keyword evidence="1" id="KW-0819">tRNA processing</keyword>
<dbReference type="InterPro" id="IPR002466">
    <property type="entry name" value="A_deamin"/>
</dbReference>
<dbReference type="STRING" id="296587.C1FJK4"/>
<evidence type="ECO:0000256" key="4">
    <source>
        <dbReference type="ARBA" id="ARBA00022833"/>
    </source>
</evidence>
<dbReference type="AlphaFoldDB" id="C1FJK4"/>
<feature type="domain" description="A to I editase" evidence="13">
    <location>
        <begin position="61"/>
        <end position="467"/>
    </location>
</feature>
<evidence type="ECO:0000313" key="14">
    <source>
        <dbReference type="EMBL" id="ACO70363.1"/>
    </source>
</evidence>
<comment type="cofactor">
    <cofactor evidence="5">
        <name>1D-myo-inositol hexakisphosphate</name>
        <dbReference type="ChEBI" id="CHEBI:58130"/>
    </cofactor>
</comment>
<dbReference type="KEGG" id="mis:MICPUN_62956"/>
<evidence type="ECO:0000256" key="5">
    <source>
        <dbReference type="ARBA" id="ARBA00037026"/>
    </source>
</evidence>
<evidence type="ECO:0000256" key="11">
    <source>
        <dbReference type="ARBA" id="ARBA00047635"/>
    </source>
</evidence>
<keyword evidence="4" id="KW-0862">Zinc</keyword>
<dbReference type="FunCoup" id="C1FJK4">
    <property type="interactions" value="1171"/>
</dbReference>
<evidence type="ECO:0000256" key="2">
    <source>
        <dbReference type="ARBA" id="ARBA00022723"/>
    </source>
</evidence>
<feature type="region of interest" description="Disordered" evidence="12">
    <location>
        <begin position="525"/>
        <end position="591"/>
    </location>
</feature>
<comment type="function">
    <text evidence="6">Specifically deaminates adenosine-37 to inosine in tRNA-Ala.</text>
</comment>
<evidence type="ECO:0000256" key="9">
    <source>
        <dbReference type="ARBA" id="ARBA00040502"/>
    </source>
</evidence>
<evidence type="ECO:0000256" key="3">
    <source>
        <dbReference type="ARBA" id="ARBA00022801"/>
    </source>
</evidence>
<name>C1FJK4_MICCC</name>
<dbReference type="GO" id="GO:0003723">
    <property type="term" value="F:RNA binding"/>
    <property type="evidence" value="ECO:0007669"/>
    <property type="project" value="InterPro"/>
</dbReference>
<evidence type="ECO:0000256" key="8">
    <source>
        <dbReference type="ARBA" id="ARBA00038940"/>
    </source>
</evidence>
<protein>
    <recommendedName>
        <fullName evidence="9">tRNA-specific adenosine deaminase 1</fullName>
        <ecNumber evidence="8">3.5.4.34</ecNumber>
    </recommendedName>
    <alternativeName>
        <fullName evidence="10">tRNA-specific adenosine-37 deaminase</fullName>
    </alternativeName>
</protein>